<evidence type="ECO:0000259" key="6">
    <source>
        <dbReference type="PROSITE" id="PS50970"/>
    </source>
</evidence>
<feature type="binding site" evidence="5">
    <location>
        <position position="392"/>
    </location>
    <ligand>
        <name>Zn(2+)</name>
        <dbReference type="ChEBI" id="CHEBI:29105"/>
    </ligand>
</feature>
<evidence type="ECO:0000256" key="3">
    <source>
        <dbReference type="ARBA" id="ARBA00022723"/>
    </source>
</evidence>
<evidence type="ECO:0000256" key="1">
    <source>
        <dbReference type="ARBA" id="ARBA00022603"/>
    </source>
</evidence>
<feature type="domain" description="Hcy-binding" evidence="6">
    <location>
        <begin position="8"/>
        <end position="490"/>
    </location>
</feature>
<dbReference type="OrthoDB" id="197544at2759"/>
<proteinExistence type="predicted"/>
<evidence type="ECO:0000256" key="4">
    <source>
        <dbReference type="ARBA" id="ARBA00022833"/>
    </source>
</evidence>
<dbReference type="GO" id="GO:0033528">
    <property type="term" value="P:S-methylmethionine cycle"/>
    <property type="evidence" value="ECO:0007669"/>
    <property type="project" value="TreeGrafter"/>
</dbReference>
<keyword evidence="1 5" id="KW-0489">Methyltransferase</keyword>
<feature type="binding site" evidence="5">
    <location>
        <position position="475"/>
    </location>
    <ligand>
        <name>Zn(2+)</name>
        <dbReference type="ChEBI" id="CHEBI:29105"/>
    </ligand>
</feature>
<dbReference type="SUPFAM" id="SSF82282">
    <property type="entry name" value="Homocysteine S-methyltransferase"/>
    <property type="match status" value="1"/>
</dbReference>
<dbReference type="EMBL" id="AZIL01000116">
    <property type="protein sequence ID" value="EWM29830.1"/>
    <property type="molecule type" value="Genomic_DNA"/>
</dbReference>
<dbReference type="InterPro" id="IPR051486">
    <property type="entry name" value="Hcy_S-methyltransferase"/>
</dbReference>
<comment type="cofactor">
    <cofactor evidence="5">
        <name>Zn(2+)</name>
        <dbReference type="ChEBI" id="CHEBI:29105"/>
    </cofactor>
</comment>
<dbReference type="Proteomes" id="UP000019335">
    <property type="component" value="Chromosome 2"/>
</dbReference>
<dbReference type="Pfam" id="PF02574">
    <property type="entry name" value="S-methyl_trans"/>
    <property type="match status" value="2"/>
</dbReference>
<dbReference type="GO" id="GO:0009086">
    <property type="term" value="P:methionine biosynthetic process"/>
    <property type="evidence" value="ECO:0007669"/>
    <property type="project" value="TreeGrafter"/>
</dbReference>
<dbReference type="PANTHER" id="PTHR46015">
    <property type="entry name" value="ZGC:172121"/>
    <property type="match status" value="1"/>
</dbReference>
<dbReference type="PROSITE" id="PS50970">
    <property type="entry name" value="HCY"/>
    <property type="match status" value="1"/>
</dbReference>
<protein>
    <submittedName>
        <fullName evidence="7">Homocysteine s-methyltransferase</fullName>
    </submittedName>
</protein>
<dbReference type="GO" id="GO:0032259">
    <property type="term" value="P:methylation"/>
    <property type="evidence" value="ECO:0007669"/>
    <property type="project" value="UniProtKB-KW"/>
</dbReference>
<keyword evidence="8" id="KW-1185">Reference proteome</keyword>
<dbReference type="GO" id="GO:0008898">
    <property type="term" value="F:S-adenosylmethionine-homocysteine S-methyltransferase activity"/>
    <property type="evidence" value="ECO:0007669"/>
    <property type="project" value="TreeGrafter"/>
</dbReference>
<feature type="binding site" evidence="5">
    <location>
        <position position="476"/>
    </location>
    <ligand>
        <name>Zn(2+)</name>
        <dbReference type="ChEBI" id="CHEBI:29105"/>
    </ligand>
</feature>
<evidence type="ECO:0000256" key="5">
    <source>
        <dbReference type="PROSITE-ProRule" id="PRU00333"/>
    </source>
</evidence>
<name>W7TRF0_9STRA</name>
<dbReference type="InterPro" id="IPR036589">
    <property type="entry name" value="HCY_dom_sf"/>
</dbReference>
<dbReference type="Gene3D" id="3.20.20.330">
    <property type="entry name" value="Homocysteine-binding-like domain"/>
    <property type="match status" value="2"/>
</dbReference>
<reference evidence="7 8" key="1">
    <citation type="journal article" date="2014" name="Mol. Plant">
        <title>Chromosome Scale Genome Assembly and Transcriptome Profiling of Nannochloropsis gaditana in Nitrogen Depletion.</title>
        <authorList>
            <person name="Corteggiani Carpinelli E."/>
            <person name="Telatin A."/>
            <person name="Vitulo N."/>
            <person name="Forcato C."/>
            <person name="D'Angelo M."/>
            <person name="Schiavon R."/>
            <person name="Vezzi A."/>
            <person name="Giacometti G.M."/>
            <person name="Morosinotto T."/>
            <person name="Valle G."/>
        </authorList>
    </citation>
    <scope>NUCLEOTIDE SEQUENCE [LARGE SCALE GENOMIC DNA]</scope>
    <source>
        <strain evidence="7 8">B-31</strain>
    </source>
</reference>
<organism evidence="7 8">
    <name type="scientific">Nannochloropsis gaditana</name>
    <dbReference type="NCBI Taxonomy" id="72520"/>
    <lineage>
        <taxon>Eukaryota</taxon>
        <taxon>Sar</taxon>
        <taxon>Stramenopiles</taxon>
        <taxon>Ochrophyta</taxon>
        <taxon>Eustigmatophyceae</taxon>
        <taxon>Eustigmatales</taxon>
        <taxon>Monodopsidaceae</taxon>
        <taxon>Nannochloropsis</taxon>
    </lineage>
</organism>
<keyword evidence="3 5" id="KW-0479">Metal-binding</keyword>
<comment type="caution">
    <text evidence="7">The sequence shown here is derived from an EMBL/GenBank/DDBJ whole genome shotgun (WGS) entry which is preliminary data.</text>
</comment>
<evidence type="ECO:0000313" key="8">
    <source>
        <dbReference type="Proteomes" id="UP000019335"/>
    </source>
</evidence>
<dbReference type="PANTHER" id="PTHR46015:SF1">
    <property type="entry name" value="HOMOCYSTEINE S-METHYLTRANSFERASE-LIKE ISOFORM 1"/>
    <property type="match status" value="1"/>
</dbReference>
<evidence type="ECO:0000313" key="7">
    <source>
        <dbReference type="EMBL" id="EWM29830.1"/>
    </source>
</evidence>
<dbReference type="AlphaFoldDB" id="W7TRF0"/>
<accession>W7TRF0</accession>
<dbReference type="GO" id="GO:0046872">
    <property type="term" value="F:metal ion binding"/>
    <property type="evidence" value="ECO:0007669"/>
    <property type="project" value="UniProtKB-KW"/>
</dbReference>
<keyword evidence="2 5" id="KW-0808">Transferase</keyword>
<gene>
    <name evidence="7" type="ORF">Naga_100017g12</name>
</gene>
<keyword evidence="4 5" id="KW-0862">Zinc</keyword>
<evidence type="ECO:0000256" key="2">
    <source>
        <dbReference type="ARBA" id="ARBA00022679"/>
    </source>
</evidence>
<dbReference type="InterPro" id="IPR003726">
    <property type="entry name" value="HCY_dom"/>
</dbReference>
<sequence>MRDESSHNPLAAMLAHQNCIISDGGMGTLLEAYIGAPLDSKLWSAGCLRTHPSAIKAVHRQYFEAGADIATAATYQASLEGFMSSAGVRVTRAQAEDLIRKGVALAIEARDEFWAAYSREEAGKRKTEEAGGGTRQRPLVAASVGCYGAAQADGSEYRGAYGLTVEEVSREIVPALDVLLPSRTSSPCMRPHAPFCSSPCMRPHVPLLQLTLYASSCPLLQLTLYASSCPLLQLTLYASSCPLLQLTLYASSCPLLQLTLYASSCPLLQLTLYASSCPNLQLTLYASSCPLLQLMDWHRPRLAILGETDADLLAFETIPCQAEVVAILQLLREGREQEGSAPTSRRTPCWITLACQDATHLNSGESLVSCVQLVKALDTGSRPQVVGLGVNCCAPQHVEGALTVLREGLLTISAAKEVISAAKGSERILIAYPNSGEVWQDKRWLPGTGVCPSSRDFADLARKWVVAGARVLGGCCRTTPETIKALRACLLAK</sequence>